<evidence type="ECO:0000256" key="2">
    <source>
        <dbReference type="ARBA" id="ARBA00023136"/>
    </source>
</evidence>
<dbReference type="GO" id="GO:0050839">
    <property type="term" value="F:cell adhesion molecule binding"/>
    <property type="evidence" value="ECO:0007669"/>
    <property type="project" value="TreeGrafter"/>
</dbReference>
<protein>
    <recommendedName>
        <fullName evidence="8">Ig-like domain-containing protein</fullName>
    </recommendedName>
</protein>
<evidence type="ECO:0000256" key="4">
    <source>
        <dbReference type="ARBA" id="ARBA00023180"/>
    </source>
</evidence>
<accession>A0A085M8Y4</accession>
<name>A0A085M8Y4_9BILA</name>
<keyword evidence="2 6" id="KW-0472">Membrane</keyword>
<dbReference type="GO" id="GO:0005886">
    <property type="term" value="C:plasma membrane"/>
    <property type="evidence" value="ECO:0007669"/>
    <property type="project" value="TreeGrafter"/>
</dbReference>
<dbReference type="PROSITE" id="PS50835">
    <property type="entry name" value="IG_LIKE"/>
    <property type="match status" value="2"/>
</dbReference>
<evidence type="ECO:0000256" key="1">
    <source>
        <dbReference type="ARBA" id="ARBA00004479"/>
    </source>
</evidence>
<evidence type="ECO:0000259" key="8">
    <source>
        <dbReference type="PROSITE" id="PS50835"/>
    </source>
</evidence>
<feature type="domain" description="Ig-like" evidence="8">
    <location>
        <begin position="227"/>
        <end position="326"/>
    </location>
</feature>
<dbReference type="EMBL" id="KL367477">
    <property type="protein sequence ID" value="KFD72392.1"/>
    <property type="molecule type" value="Genomic_DNA"/>
</dbReference>
<feature type="signal peptide" evidence="7">
    <location>
        <begin position="1"/>
        <end position="23"/>
    </location>
</feature>
<evidence type="ECO:0000313" key="9">
    <source>
        <dbReference type="EMBL" id="KFD53680.1"/>
    </source>
</evidence>
<dbReference type="GO" id="GO:0005911">
    <property type="term" value="C:cell-cell junction"/>
    <property type="evidence" value="ECO:0007669"/>
    <property type="project" value="TreeGrafter"/>
</dbReference>
<dbReference type="EMBL" id="KL363214">
    <property type="protein sequence ID" value="KFD53680.1"/>
    <property type="molecule type" value="Genomic_DNA"/>
</dbReference>
<reference evidence="9 11" key="1">
    <citation type="journal article" date="2014" name="Nat. Genet.">
        <title>Genome and transcriptome of the porcine whipworm Trichuris suis.</title>
        <authorList>
            <person name="Jex A.R."/>
            <person name="Nejsum P."/>
            <person name="Schwarz E.M."/>
            <person name="Hu L."/>
            <person name="Young N.D."/>
            <person name="Hall R.S."/>
            <person name="Korhonen P.K."/>
            <person name="Liao S."/>
            <person name="Thamsborg S."/>
            <person name="Xia J."/>
            <person name="Xu P."/>
            <person name="Wang S."/>
            <person name="Scheerlinck J.P."/>
            <person name="Hofmann A."/>
            <person name="Sternberg P.W."/>
            <person name="Wang J."/>
            <person name="Gasser R.B."/>
        </authorList>
    </citation>
    <scope>NUCLEOTIDE SEQUENCE [LARGE SCALE GENOMIC DNA]</scope>
    <source>
        <strain evidence="10">DCEP-RM93F</strain>
        <strain evidence="9">DCEP-RM93M</strain>
    </source>
</reference>
<organism evidence="9 11">
    <name type="scientific">Trichuris suis</name>
    <name type="common">pig whipworm</name>
    <dbReference type="NCBI Taxonomy" id="68888"/>
    <lineage>
        <taxon>Eukaryota</taxon>
        <taxon>Metazoa</taxon>
        <taxon>Ecdysozoa</taxon>
        <taxon>Nematoda</taxon>
        <taxon>Enoplea</taxon>
        <taxon>Dorylaimia</taxon>
        <taxon>Trichinellida</taxon>
        <taxon>Trichuridae</taxon>
        <taxon>Trichuris</taxon>
    </lineage>
</organism>
<evidence type="ECO:0000256" key="5">
    <source>
        <dbReference type="ARBA" id="ARBA00023319"/>
    </source>
</evidence>
<sequence>MAAGLGFHIFYVLLVTLAKGSHEDDDIIMHTRKPGNNLKSIKNVTWQEGTSAHLYCWSKRQTTHSFTFTCENCNAEVKEAISSSNPTVRDDGPFNYIVLNKTTIDQTWHGITIVCKAKDDHDDRSIETSVKVIVTYFSAPVITQNGKRPVNGYFYTEGEAQLLCKAFGNPNIVSYQWNEGNEVLSYKNELTISVDVLGTNRTVTCIARSCSGKEKFASASIRRYALPRKVENNFNRKRREVSLTKNSNETVTLYCETKSYPQSTISWYFTDPDGKEMNANCSSIREYEEKVARLIKVSSSCILKIDGYEKSGYYSCEACLLDANIASREACFPDKRTSTEAEIVVKGPFQLTKAIDNGTHIYIEFNANPMHHALLEYWIDNVKHERNYTQQHPQSVAYNYKIMISDAANVRNLRLRVTAGNNETTLIEMRKDEESSTTIYWVATAICVLLMVVLVLFCFIAHKACFARKKKYVTSGRKATLPQTTTMYM</sequence>
<feature type="domain" description="Ig-like" evidence="8">
    <location>
        <begin position="140"/>
        <end position="222"/>
    </location>
</feature>
<keyword evidence="7" id="KW-0732">Signal</keyword>
<evidence type="ECO:0000256" key="6">
    <source>
        <dbReference type="SAM" id="Phobius"/>
    </source>
</evidence>
<dbReference type="Proteomes" id="UP000030764">
    <property type="component" value="Unassembled WGS sequence"/>
</dbReference>
<evidence type="ECO:0000256" key="3">
    <source>
        <dbReference type="ARBA" id="ARBA00023157"/>
    </source>
</evidence>
<evidence type="ECO:0000256" key="7">
    <source>
        <dbReference type="SAM" id="SignalP"/>
    </source>
</evidence>
<gene>
    <name evidence="9" type="ORF">M513_05385</name>
    <name evidence="10" type="ORF">M514_05385</name>
</gene>
<dbReference type="CDD" id="cd00096">
    <property type="entry name" value="Ig"/>
    <property type="match status" value="1"/>
</dbReference>
<dbReference type="InterPro" id="IPR013783">
    <property type="entry name" value="Ig-like_fold"/>
</dbReference>
<dbReference type="GO" id="GO:0098609">
    <property type="term" value="P:cell-cell adhesion"/>
    <property type="evidence" value="ECO:0007669"/>
    <property type="project" value="TreeGrafter"/>
</dbReference>
<evidence type="ECO:0000313" key="11">
    <source>
        <dbReference type="Proteomes" id="UP000030764"/>
    </source>
</evidence>
<keyword evidence="6" id="KW-1133">Transmembrane helix</keyword>
<dbReference type="InterPro" id="IPR051275">
    <property type="entry name" value="Cell_adhesion_signaling"/>
</dbReference>
<dbReference type="PANTHER" id="PTHR11640:SF31">
    <property type="entry name" value="IRREGULAR CHIASM C-ROUGHEST PROTEIN-RELATED"/>
    <property type="match status" value="1"/>
</dbReference>
<dbReference type="InterPro" id="IPR036179">
    <property type="entry name" value="Ig-like_dom_sf"/>
</dbReference>
<dbReference type="SUPFAM" id="SSF48726">
    <property type="entry name" value="Immunoglobulin"/>
    <property type="match status" value="1"/>
</dbReference>
<feature type="transmembrane region" description="Helical" evidence="6">
    <location>
        <begin position="439"/>
        <end position="461"/>
    </location>
</feature>
<keyword evidence="6" id="KW-0812">Transmembrane</keyword>
<feature type="chain" id="PRO_5010405234" description="Ig-like domain-containing protein" evidence="7">
    <location>
        <begin position="24"/>
        <end position="489"/>
    </location>
</feature>
<dbReference type="AlphaFoldDB" id="A0A085M8Y4"/>
<evidence type="ECO:0000313" key="10">
    <source>
        <dbReference type="EMBL" id="KFD72392.1"/>
    </source>
</evidence>
<keyword evidence="11" id="KW-1185">Reference proteome</keyword>
<keyword evidence="5" id="KW-0393">Immunoglobulin domain</keyword>
<dbReference type="Gene3D" id="2.60.40.10">
    <property type="entry name" value="Immunoglobulins"/>
    <property type="match status" value="1"/>
</dbReference>
<dbReference type="Proteomes" id="UP000030758">
    <property type="component" value="Unassembled WGS sequence"/>
</dbReference>
<dbReference type="InterPro" id="IPR007110">
    <property type="entry name" value="Ig-like_dom"/>
</dbReference>
<keyword evidence="4" id="KW-0325">Glycoprotein</keyword>
<keyword evidence="3" id="KW-1015">Disulfide bond</keyword>
<dbReference type="PANTHER" id="PTHR11640">
    <property type="entry name" value="NEPHRIN"/>
    <property type="match status" value="1"/>
</dbReference>
<comment type="subcellular location">
    <subcellularLocation>
        <location evidence="1">Membrane</location>
        <topology evidence="1">Single-pass type I membrane protein</topology>
    </subcellularLocation>
</comment>
<proteinExistence type="predicted"/>